<sequence length="173" mass="19656">MLRSGAFSIILLRLRHVLRHLYEGYAPYEVQYERRSTQTATVKRLCYWCGPLAEQVNRSPRAPPCDASTEPIITGCEPEFPYCAVVATSPPYVESRLCVKLYQDECYPLFCNSTRTWKMTCPCRDDLCNGANTERENEAFTILDKLVAKTKTSRVKRTGITAVQFIPSGSDKN</sequence>
<name>A0A8J2QS39_9NEOP</name>
<organism evidence="2 3">
    <name type="scientific">Danaus chrysippus</name>
    <name type="common">African queen</name>
    <dbReference type="NCBI Taxonomy" id="151541"/>
    <lineage>
        <taxon>Eukaryota</taxon>
        <taxon>Metazoa</taxon>
        <taxon>Ecdysozoa</taxon>
        <taxon>Arthropoda</taxon>
        <taxon>Hexapoda</taxon>
        <taxon>Insecta</taxon>
        <taxon>Pterygota</taxon>
        <taxon>Neoptera</taxon>
        <taxon>Endopterygota</taxon>
        <taxon>Lepidoptera</taxon>
        <taxon>Glossata</taxon>
        <taxon>Ditrysia</taxon>
        <taxon>Papilionoidea</taxon>
        <taxon>Nymphalidae</taxon>
        <taxon>Danainae</taxon>
        <taxon>Danaini</taxon>
        <taxon>Danaina</taxon>
        <taxon>Danaus</taxon>
        <taxon>Anosia</taxon>
    </lineage>
</organism>
<keyword evidence="1" id="KW-0732">Signal</keyword>
<evidence type="ECO:0000256" key="1">
    <source>
        <dbReference type="SAM" id="SignalP"/>
    </source>
</evidence>
<feature type="signal peptide" evidence="1">
    <location>
        <begin position="1"/>
        <end position="19"/>
    </location>
</feature>
<dbReference type="Proteomes" id="UP000789524">
    <property type="component" value="Unassembled WGS sequence"/>
</dbReference>
<reference evidence="2" key="1">
    <citation type="submission" date="2021-09" db="EMBL/GenBank/DDBJ databases">
        <authorList>
            <person name="Martin H S."/>
        </authorList>
    </citation>
    <scope>NUCLEOTIDE SEQUENCE</scope>
</reference>
<evidence type="ECO:0000313" key="2">
    <source>
        <dbReference type="EMBL" id="CAG9568036.1"/>
    </source>
</evidence>
<accession>A0A8J2QS39</accession>
<dbReference type="AlphaFoldDB" id="A0A8J2QS39"/>
<keyword evidence="3" id="KW-1185">Reference proteome</keyword>
<dbReference type="OrthoDB" id="7448016at2759"/>
<protein>
    <submittedName>
        <fullName evidence="2">(African queen) hypothetical protein</fullName>
    </submittedName>
</protein>
<dbReference type="EMBL" id="CAKASE010000059">
    <property type="protein sequence ID" value="CAG9568036.1"/>
    <property type="molecule type" value="Genomic_DNA"/>
</dbReference>
<proteinExistence type="predicted"/>
<comment type="caution">
    <text evidence="2">The sequence shown here is derived from an EMBL/GenBank/DDBJ whole genome shotgun (WGS) entry which is preliminary data.</text>
</comment>
<gene>
    <name evidence="2" type="ORF">DCHRY22_LOCUS8093</name>
</gene>
<feature type="chain" id="PRO_5035315848" evidence="1">
    <location>
        <begin position="20"/>
        <end position="173"/>
    </location>
</feature>
<evidence type="ECO:0000313" key="3">
    <source>
        <dbReference type="Proteomes" id="UP000789524"/>
    </source>
</evidence>